<feature type="region of interest" description="Disordered" evidence="1">
    <location>
        <begin position="531"/>
        <end position="557"/>
    </location>
</feature>
<feature type="compositionally biased region" description="Polar residues" evidence="1">
    <location>
        <begin position="300"/>
        <end position="329"/>
    </location>
</feature>
<feature type="compositionally biased region" description="Basic and acidic residues" evidence="1">
    <location>
        <begin position="133"/>
        <end position="151"/>
    </location>
</feature>
<keyword evidence="3" id="KW-1185">Reference proteome</keyword>
<dbReference type="Proteomes" id="UP000316706">
    <property type="component" value="Unassembled WGS sequence"/>
</dbReference>
<feature type="compositionally biased region" description="Polar residues" evidence="1">
    <location>
        <begin position="70"/>
        <end position="84"/>
    </location>
</feature>
<evidence type="ECO:0000313" key="3">
    <source>
        <dbReference type="Proteomes" id="UP000316706"/>
    </source>
</evidence>
<feature type="compositionally biased region" description="Basic and acidic residues" evidence="1">
    <location>
        <begin position="248"/>
        <end position="266"/>
    </location>
</feature>
<feature type="compositionally biased region" description="Polar residues" evidence="1">
    <location>
        <begin position="166"/>
        <end position="178"/>
    </location>
</feature>
<protein>
    <submittedName>
        <fullName evidence="2">Uncharacterized protein</fullName>
    </submittedName>
</protein>
<feature type="compositionally biased region" description="Basic and acidic residues" evidence="1">
    <location>
        <begin position="368"/>
        <end position="378"/>
    </location>
</feature>
<evidence type="ECO:0000313" key="2">
    <source>
        <dbReference type="EMBL" id="TQM68568.1"/>
    </source>
</evidence>
<reference evidence="2 3" key="1">
    <citation type="submission" date="2019-06" db="EMBL/GenBank/DDBJ databases">
        <title>Sequencing the genomes of 1000 actinobacteria strains.</title>
        <authorList>
            <person name="Klenk H.-P."/>
        </authorList>
    </citation>
    <scope>NUCLEOTIDE SEQUENCE [LARGE SCALE GENOMIC DNA]</scope>
    <source>
        <strain evidence="2 3">DSM 45043</strain>
    </source>
</reference>
<feature type="region of interest" description="Disordered" evidence="1">
    <location>
        <begin position="1"/>
        <end position="507"/>
    </location>
</feature>
<feature type="compositionally biased region" description="Basic and acidic residues" evidence="1">
    <location>
        <begin position="9"/>
        <end position="19"/>
    </location>
</feature>
<feature type="compositionally biased region" description="Basic and acidic residues" evidence="1">
    <location>
        <begin position="40"/>
        <end position="50"/>
    </location>
</feature>
<accession>A0A543IDB1</accession>
<gene>
    <name evidence="2" type="ORF">FHX41_2218</name>
</gene>
<sequence>MENGTGTDTRTETTDKPSSQDRPSAPPPDNPGSPGQPSRLESRARAREAQQAEAQGTDGSPRDDRPGPSPTQTSGEKPETSPNSGPADKDQGTENRSNKGEVRETDHPAPGDKANGPPPDNPGSPGQPSRLESIARAREAQQAHATEHPDPRNSQPESPQARDAQPASQTPETNDKPQTATDNEAEPPEPPADRDNPNSQPPDSNRATENHEHITEGGETDRPGLRDQTNGPPPDNPGTPGQPSRLESIARAREAQQAHATEHPDPRNGQLEPTEGSDAQPQGPETEDKPQVAPDKGSQEPPTDTSDQPSPQAGTTPPDTTDASRNSALDNHPDPAKAQSDPEIEPTGQKPETSAPDSDAGSPTDEPDSQRNTDDAHTSPEGVTQDEQKSSPYGDQGIERDKTTTESESGETGQHLDPSDRRSDPTREEEEPGKELTPQDENTTEVEEPSRFAGRVTILVDSDGKPIPERRHTETDDPNRGEPRHPDDDPVDRNPLNPEKRSRRRELLKEAIQESGDIIKATDKAVNAASDMLDFKPPPTGEPCTARDAGPYIEPASQPPVKAGTAAYGILGAAILLTQVGRLSAGIAREIRGRDRASN</sequence>
<evidence type="ECO:0000256" key="1">
    <source>
        <dbReference type="SAM" id="MobiDB-lite"/>
    </source>
</evidence>
<dbReference type="AlphaFoldDB" id="A0A543IDB1"/>
<comment type="caution">
    <text evidence="2">The sequence shown here is derived from an EMBL/GenBank/DDBJ whole genome shotgun (WGS) entry which is preliminary data.</text>
</comment>
<organism evidence="2 3">
    <name type="scientific">Actinomadura hallensis</name>
    <dbReference type="NCBI Taxonomy" id="337895"/>
    <lineage>
        <taxon>Bacteria</taxon>
        <taxon>Bacillati</taxon>
        <taxon>Actinomycetota</taxon>
        <taxon>Actinomycetes</taxon>
        <taxon>Streptosporangiales</taxon>
        <taxon>Thermomonosporaceae</taxon>
        <taxon>Actinomadura</taxon>
    </lineage>
</organism>
<feature type="compositionally biased region" description="Basic and acidic residues" evidence="1">
    <location>
        <begin position="462"/>
        <end position="492"/>
    </location>
</feature>
<feature type="compositionally biased region" description="Basic and acidic residues" evidence="1">
    <location>
        <begin position="206"/>
        <end position="225"/>
    </location>
</feature>
<proteinExistence type="predicted"/>
<feature type="compositionally biased region" description="Basic and acidic residues" evidence="1">
    <location>
        <begin position="87"/>
        <end position="110"/>
    </location>
</feature>
<feature type="compositionally biased region" description="Basic and acidic residues" evidence="1">
    <location>
        <begin position="417"/>
        <end position="426"/>
    </location>
</feature>
<dbReference type="EMBL" id="VFPO01000001">
    <property type="protein sequence ID" value="TQM68568.1"/>
    <property type="molecule type" value="Genomic_DNA"/>
</dbReference>
<name>A0A543IDB1_9ACTN</name>